<organism evidence="3 4">
    <name type="scientific">Prorocentrum cordatum</name>
    <dbReference type="NCBI Taxonomy" id="2364126"/>
    <lineage>
        <taxon>Eukaryota</taxon>
        <taxon>Sar</taxon>
        <taxon>Alveolata</taxon>
        <taxon>Dinophyceae</taxon>
        <taxon>Prorocentrales</taxon>
        <taxon>Prorocentraceae</taxon>
        <taxon>Prorocentrum</taxon>
    </lineage>
</organism>
<feature type="coiled-coil region" evidence="1">
    <location>
        <begin position="43"/>
        <end position="77"/>
    </location>
</feature>
<reference evidence="3" key="1">
    <citation type="submission" date="2023-10" db="EMBL/GenBank/DDBJ databases">
        <authorList>
            <person name="Chen Y."/>
            <person name="Shah S."/>
            <person name="Dougan E. K."/>
            <person name="Thang M."/>
            <person name="Chan C."/>
        </authorList>
    </citation>
    <scope>NUCLEOTIDE SEQUENCE [LARGE SCALE GENOMIC DNA]</scope>
</reference>
<evidence type="ECO:0000256" key="2">
    <source>
        <dbReference type="SAM" id="MobiDB-lite"/>
    </source>
</evidence>
<keyword evidence="4" id="KW-1185">Reference proteome</keyword>
<protein>
    <submittedName>
        <fullName evidence="3">Uncharacterized protein</fullName>
    </submittedName>
</protein>
<comment type="caution">
    <text evidence="3">The sequence shown here is derived from an EMBL/GenBank/DDBJ whole genome shotgun (WGS) entry which is preliminary data.</text>
</comment>
<evidence type="ECO:0000256" key="1">
    <source>
        <dbReference type="SAM" id="Coils"/>
    </source>
</evidence>
<dbReference type="EMBL" id="CAUYUJ010017016">
    <property type="protein sequence ID" value="CAK0870928.1"/>
    <property type="molecule type" value="Genomic_DNA"/>
</dbReference>
<evidence type="ECO:0000313" key="3">
    <source>
        <dbReference type="EMBL" id="CAK0870928.1"/>
    </source>
</evidence>
<feature type="region of interest" description="Disordered" evidence="2">
    <location>
        <begin position="171"/>
        <end position="220"/>
    </location>
</feature>
<proteinExistence type="predicted"/>
<dbReference type="Proteomes" id="UP001189429">
    <property type="component" value="Unassembled WGS sequence"/>
</dbReference>
<name>A0ABN9VGZ3_9DINO</name>
<sequence length="524" mass="55750">MAAAGCTAAFEAAEQHKAAAGGSLWPVRRARRAAARHAADGRLAAAYRRVEELESIVRALEDRLDVERARHQAAADQAMALAKSQGIIAVPDAALVGELVPRLALAVPILEGVLAGPLEGKTQAAEPVMKARRNTGLHCAAVPATGIASAGMLQLSRWQRQGRGRRLAALSRGPRRSIGRGPARLGASGALGSPPSVGLPGSRRAAHAARGGGRDLRQGRAPSVGAVYRRLPAQRSAAESVPADWAVAVRRRGLSVPAGAKLCLAEKVRKADARVLTDLTSGPKFWPEALESSGRDAGGRPGVVQKGGGEHVVSESVAEFVPAARCDDAEIMEVPPNVDGQEQVLEIGGQKQELEDEECLEKDFDTPEALGDELDTRHGGDVHSEPLGLLSSLENQGIQLEEYVQQLSFGDVLSESLGVRSSKGYQGRRLETHDGKEEVTEAFGKVRLKVLQRHMATSCHDTDFDRDLRRPGWRMEAEADSPTPATAAERRAGLAWLRGVREARLSMSEAWITGDVGDQGGWVS</sequence>
<evidence type="ECO:0000313" key="4">
    <source>
        <dbReference type="Proteomes" id="UP001189429"/>
    </source>
</evidence>
<gene>
    <name evidence="3" type="ORF">PCOR1329_LOCUS56903</name>
</gene>
<keyword evidence="1" id="KW-0175">Coiled coil</keyword>
<accession>A0ABN9VGZ3</accession>